<name>A0ABV1HZ52_9FIRM</name>
<accession>A0ABV1HZ52</accession>
<sequence>MSNNCDETKCNGDCASCGGDGVTVTLTLDDDSTVECAIVGIFDGGDKEYIALLPLDENGQNEDGEVYLYRYSKDTNGQPKLENIESDEEYEIASDAFDELLDSMEYDELVSEDELN</sequence>
<protein>
    <submittedName>
        <fullName evidence="1">DUF1292 domain-containing protein</fullName>
    </submittedName>
</protein>
<gene>
    <name evidence="1" type="ORF">WMO62_05010</name>
</gene>
<keyword evidence="2" id="KW-1185">Reference proteome</keyword>
<evidence type="ECO:0000313" key="1">
    <source>
        <dbReference type="EMBL" id="MEQ2578206.1"/>
    </source>
</evidence>
<evidence type="ECO:0000313" key="2">
    <source>
        <dbReference type="Proteomes" id="UP001470288"/>
    </source>
</evidence>
<dbReference type="RefSeq" id="WP_118439698.1">
    <property type="nucleotide sequence ID" value="NZ_JBBMFC010000006.1"/>
</dbReference>
<comment type="caution">
    <text evidence="1">The sequence shown here is derived from an EMBL/GenBank/DDBJ whole genome shotgun (WGS) entry which is preliminary data.</text>
</comment>
<dbReference type="EMBL" id="JBBMFC010000006">
    <property type="protein sequence ID" value="MEQ2578206.1"/>
    <property type="molecule type" value="Genomic_DNA"/>
</dbReference>
<reference evidence="1 2" key="1">
    <citation type="submission" date="2024-03" db="EMBL/GenBank/DDBJ databases">
        <title>Human intestinal bacterial collection.</title>
        <authorList>
            <person name="Pauvert C."/>
            <person name="Hitch T.C.A."/>
            <person name="Clavel T."/>
        </authorList>
    </citation>
    <scope>NUCLEOTIDE SEQUENCE [LARGE SCALE GENOMIC DNA]</scope>
    <source>
        <strain evidence="1 2">CLA-AA-H78B</strain>
    </source>
</reference>
<proteinExistence type="predicted"/>
<dbReference type="InterPro" id="IPR009711">
    <property type="entry name" value="UPF0473"/>
</dbReference>
<organism evidence="1 2">
    <name type="scientific">Hominiventricola aquisgranensis</name>
    <dbReference type="NCBI Taxonomy" id="3133164"/>
    <lineage>
        <taxon>Bacteria</taxon>
        <taxon>Bacillati</taxon>
        <taxon>Bacillota</taxon>
        <taxon>Clostridia</taxon>
        <taxon>Lachnospirales</taxon>
        <taxon>Lachnospiraceae</taxon>
        <taxon>Hominiventricola</taxon>
    </lineage>
</organism>
<dbReference type="Pfam" id="PF06949">
    <property type="entry name" value="DUF1292"/>
    <property type="match status" value="1"/>
</dbReference>
<dbReference type="Proteomes" id="UP001470288">
    <property type="component" value="Unassembled WGS sequence"/>
</dbReference>